<geneLocation type="plasmid" evidence="1 2">
    <name>unnamed1</name>
</geneLocation>
<accession>A0ABY8QPR3</accession>
<sequence length="53" mass="5646">MGSLENERATLKAARQDLDARLSVAAVKIGAKLPVDSWVPGMTTTLFSAKSEL</sequence>
<keyword evidence="1" id="KW-0614">Plasmid</keyword>
<proteinExistence type="predicted"/>
<gene>
    <name evidence="1" type="ORF">QF118_19330</name>
</gene>
<dbReference type="RefSeq" id="WP_282302551.1">
    <property type="nucleotide sequence ID" value="NZ_CP124617.1"/>
</dbReference>
<organism evidence="1 2">
    <name type="scientific">Tropicibacter oceani</name>
    <dbReference type="NCBI Taxonomy" id="3058420"/>
    <lineage>
        <taxon>Bacteria</taxon>
        <taxon>Pseudomonadati</taxon>
        <taxon>Pseudomonadota</taxon>
        <taxon>Alphaproteobacteria</taxon>
        <taxon>Rhodobacterales</taxon>
        <taxon>Roseobacteraceae</taxon>
        <taxon>Tropicibacter</taxon>
    </lineage>
</organism>
<reference evidence="1 2" key="1">
    <citation type="submission" date="2023-05" db="EMBL/GenBank/DDBJ databases">
        <title>YMD87, complete Genome.</title>
        <authorList>
            <person name="Zhang J."/>
            <person name="Xu X."/>
        </authorList>
    </citation>
    <scope>NUCLEOTIDE SEQUENCE [LARGE SCALE GENOMIC DNA]</scope>
    <source>
        <strain evidence="1 2">YMD87</strain>
        <plasmid evidence="1 2">unnamed1</plasmid>
    </source>
</reference>
<protein>
    <submittedName>
        <fullName evidence="1">Uncharacterized protein</fullName>
    </submittedName>
</protein>
<evidence type="ECO:0000313" key="2">
    <source>
        <dbReference type="Proteomes" id="UP001241605"/>
    </source>
</evidence>
<evidence type="ECO:0000313" key="1">
    <source>
        <dbReference type="EMBL" id="WGW05928.1"/>
    </source>
</evidence>
<keyword evidence="2" id="KW-1185">Reference proteome</keyword>
<name>A0ABY8QPR3_9RHOB</name>
<dbReference type="EMBL" id="CP124617">
    <property type="protein sequence ID" value="WGW05928.1"/>
    <property type="molecule type" value="Genomic_DNA"/>
</dbReference>
<dbReference type="Proteomes" id="UP001241605">
    <property type="component" value="Plasmid unnamed1"/>
</dbReference>